<keyword evidence="1" id="KW-0732">Signal</keyword>
<dbReference type="RefSeq" id="WP_090492667.1">
    <property type="nucleotide sequence ID" value="NZ_BJVY01000064.1"/>
</dbReference>
<evidence type="ECO:0000313" key="5">
    <source>
        <dbReference type="Proteomes" id="UP000321224"/>
    </source>
</evidence>
<evidence type="ECO:0000313" key="4">
    <source>
        <dbReference type="Proteomes" id="UP000198717"/>
    </source>
</evidence>
<gene>
    <name evidence="2" type="ORF">MVI01_70040</name>
    <name evidence="3" type="ORF">SAMN04488504_111161</name>
</gene>
<evidence type="ECO:0000256" key="1">
    <source>
        <dbReference type="SAM" id="SignalP"/>
    </source>
</evidence>
<dbReference type="EMBL" id="FNAJ01000011">
    <property type="protein sequence ID" value="SDE77432.1"/>
    <property type="molecule type" value="Genomic_DNA"/>
</dbReference>
<dbReference type="Proteomes" id="UP000321224">
    <property type="component" value="Unassembled WGS sequence"/>
</dbReference>
<name>A0A511HNQ6_9BACT</name>
<dbReference type="EMBL" id="BJVY01000064">
    <property type="protein sequence ID" value="GEL75220.1"/>
    <property type="molecule type" value="Genomic_DNA"/>
</dbReference>
<sequence length="235" mass="25397">MKGLAAGGLLACLLAAVPAQASDAGEDDDGRAPVLVSWKRSLCLYTGCFLEPLVPDVRYEWGPDAQEGWVLSWPVHPWALPALDVPGPTLVVSPFLEPQLRLGRTAFRMLAGARVYAFPDAARFGVLAEGAGLWGRDGSGGVAGLGLSYDFIERHPDTVPWTLSVVVRRAWTGEGNRLDVSLDVTVPLNMFWGTPGESRVSGDRTVSHRHATARFRARAASSLFQREAPHIMEVP</sequence>
<proteinExistence type="predicted"/>
<organism evidence="2 5">
    <name type="scientific">Myxococcus virescens</name>
    <dbReference type="NCBI Taxonomy" id="83456"/>
    <lineage>
        <taxon>Bacteria</taxon>
        <taxon>Pseudomonadati</taxon>
        <taxon>Myxococcota</taxon>
        <taxon>Myxococcia</taxon>
        <taxon>Myxococcales</taxon>
        <taxon>Cystobacterineae</taxon>
        <taxon>Myxococcaceae</taxon>
        <taxon>Myxococcus</taxon>
    </lineage>
</organism>
<dbReference type="Proteomes" id="UP000198717">
    <property type="component" value="Unassembled WGS sequence"/>
</dbReference>
<evidence type="ECO:0000313" key="2">
    <source>
        <dbReference type="EMBL" id="GEL75220.1"/>
    </source>
</evidence>
<reference evidence="3 4" key="1">
    <citation type="submission" date="2016-10" db="EMBL/GenBank/DDBJ databases">
        <authorList>
            <person name="Varghese N."/>
            <person name="Submissions S."/>
        </authorList>
    </citation>
    <scope>NUCLEOTIDE SEQUENCE [LARGE SCALE GENOMIC DNA]</scope>
    <source>
        <strain evidence="3 4">DSM 2260</strain>
    </source>
</reference>
<evidence type="ECO:0008006" key="6">
    <source>
        <dbReference type="Google" id="ProtNLM"/>
    </source>
</evidence>
<keyword evidence="4" id="KW-1185">Reference proteome</keyword>
<evidence type="ECO:0000313" key="3">
    <source>
        <dbReference type="EMBL" id="SDE77432.1"/>
    </source>
</evidence>
<feature type="signal peptide" evidence="1">
    <location>
        <begin position="1"/>
        <end position="21"/>
    </location>
</feature>
<feature type="chain" id="PRO_5023040460" description="Outer membrane protein beta-barrel domain-containing protein" evidence="1">
    <location>
        <begin position="22"/>
        <end position="235"/>
    </location>
</feature>
<reference evidence="2 5" key="2">
    <citation type="submission" date="2019-07" db="EMBL/GenBank/DDBJ databases">
        <title>Whole genome shotgun sequence of Myxococcus virescens NBRC 100334.</title>
        <authorList>
            <person name="Hosoyama A."/>
            <person name="Uohara A."/>
            <person name="Ohji S."/>
            <person name="Ichikawa N."/>
        </authorList>
    </citation>
    <scope>NUCLEOTIDE SEQUENCE [LARGE SCALE GENOMIC DNA]</scope>
    <source>
        <strain evidence="2 5">NBRC 100334</strain>
    </source>
</reference>
<accession>A0A511HNQ6</accession>
<dbReference type="AlphaFoldDB" id="A0A511HNQ6"/>
<protein>
    <recommendedName>
        <fullName evidence="6">Outer membrane protein beta-barrel domain-containing protein</fullName>
    </recommendedName>
</protein>
<comment type="caution">
    <text evidence="2">The sequence shown here is derived from an EMBL/GenBank/DDBJ whole genome shotgun (WGS) entry which is preliminary data.</text>
</comment>